<gene>
    <name evidence="2" type="ORF">QFZ49_005176</name>
</gene>
<reference evidence="2 3" key="1">
    <citation type="submission" date="2023-07" db="EMBL/GenBank/DDBJ databases">
        <title>Comparative genomics of wheat-associated soil bacteria to identify genetic determinants of phenazine resistance.</title>
        <authorList>
            <person name="Mouncey N."/>
        </authorList>
    </citation>
    <scope>NUCLEOTIDE SEQUENCE [LARGE SCALE GENOMIC DNA]</scope>
    <source>
        <strain evidence="2 3">W2I16</strain>
    </source>
</reference>
<dbReference type="Proteomes" id="UP001223072">
    <property type="component" value="Unassembled WGS sequence"/>
</dbReference>
<keyword evidence="1" id="KW-1133">Transmembrane helix</keyword>
<sequence>MGALITTPVQMLLMAKAKDAPTMAAASKHSAFNLANAGGAWLGGFAISAGWGWASPALVGAALGMAGLGLAFLGGLMDRGGSRSEVITGAQPEQVAAAQSQSG</sequence>
<evidence type="ECO:0000313" key="2">
    <source>
        <dbReference type="EMBL" id="MDQ0935205.1"/>
    </source>
</evidence>
<proteinExistence type="predicted"/>
<keyword evidence="1" id="KW-0472">Membrane</keyword>
<name>A0ABU0RWB7_9ACTN</name>
<evidence type="ECO:0000256" key="1">
    <source>
        <dbReference type="SAM" id="Phobius"/>
    </source>
</evidence>
<organism evidence="2 3">
    <name type="scientific">Streptomyces turgidiscabies</name>
    <dbReference type="NCBI Taxonomy" id="85558"/>
    <lineage>
        <taxon>Bacteria</taxon>
        <taxon>Bacillati</taxon>
        <taxon>Actinomycetota</taxon>
        <taxon>Actinomycetes</taxon>
        <taxon>Kitasatosporales</taxon>
        <taxon>Streptomycetaceae</taxon>
        <taxon>Streptomyces</taxon>
    </lineage>
</organism>
<keyword evidence="3" id="KW-1185">Reference proteome</keyword>
<feature type="transmembrane region" description="Helical" evidence="1">
    <location>
        <begin position="41"/>
        <end position="73"/>
    </location>
</feature>
<comment type="caution">
    <text evidence="2">The sequence shown here is derived from an EMBL/GenBank/DDBJ whole genome shotgun (WGS) entry which is preliminary data.</text>
</comment>
<keyword evidence="1" id="KW-0812">Transmembrane</keyword>
<dbReference type="EMBL" id="JAUSZS010000006">
    <property type="protein sequence ID" value="MDQ0935205.1"/>
    <property type="molecule type" value="Genomic_DNA"/>
</dbReference>
<accession>A0ABU0RWB7</accession>
<protein>
    <submittedName>
        <fullName evidence="2">MFS family arabinose efflux permease</fullName>
    </submittedName>
</protein>
<evidence type="ECO:0000313" key="3">
    <source>
        <dbReference type="Proteomes" id="UP001223072"/>
    </source>
</evidence>